<dbReference type="NCBIfam" id="TIGR02185">
    <property type="entry name" value="Trep_Strep"/>
    <property type="match status" value="1"/>
</dbReference>
<dbReference type="Proteomes" id="UP000006001">
    <property type="component" value="Unassembled WGS sequence"/>
</dbReference>
<reference evidence="2" key="1">
    <citation type="submission" date="2009-10" db="EMBL/GenBank/DDBJ databases">
        <authorList>
            <person name="Weinstock G."/>
            <person name="Sodergren E."/>
            <person name="Clifton S."/>
            <person name="Fulton L."/>
            <person name="Fulton B."/>
            <person name="Courtney L."/>
            <person name="Fronick C."/>
            <person name="Harrison M."/>
            <person name="Strong C."/>
            <person name="Farmer C."/>
            <person name="Delahaunty K."/>
            <person name="Markovic C."/>
            <person name="Hall O."/>
            <person name="Minx P."/>
            <person name="Tomlinson C."/>
            <person name="Mitreva M."/>
            <person name="Nelson J."/>
            <person name="Hou S."/>
            <person name="Wollam A."/>
            <person name="Pepin K.H."/>
            <person name="Johnson M."/>
            <person name="Bhonagiri V."/>
            <person name="Nash W.E."/>
            <person name="Warren W."/>
            <person name="Chinwalla A."/>
            <person name="Mardis E.R."/>
            <person name="Wilson R.K."/>
        </authorList>
    </citation>
    <scope>NUCLEOTIDE SEQUENCE [LARGE SCALE GENOMIC DNA]</scope>
    <source>
        <strain evidence="2">ATCC 700122</strain>
    </source>
</reference>
<feature type="transmembrane region" description="Helical" evidence="1">
    <location>
        <begin position="104"/>
        <end position="128"/>
    </location>
</feature>
<feature type="transmembrane region" description="Helical" evidence="1">
    <location>
        <begin position="35"/>
        <end position="54"/>
    </location>
</feature>
<evidence type="ECO:0000313" key="2">
    <source>
        <dbReference type="EMBL" id="EEZ62236.1"/>
    </source>
</evidence>
<organism evidence="2 3">
    <name type="scientific">Slackia exigua (strain ATCC 700122 / DSM 15923 / CIP 105133 / JCM 11022 / KCTC 5966 / S-7)</name>
    <dbReference type="NCBI Taxonomy" id="649764"/>
    <lineage>
        <taxon>Bacteria</taxon>
        <taxon>Bacillati</taxon>
        <taxon>Actinomycetota</taxon>
        <taxon>Coriobacteriia</taxon>
        <taxon>Eggerthellales</taxon>
        <taxon>Eggerthellaceae</taxon>
        <taxon>Slackia</taxon>
    </lineage>
</organism>
<keyword evidence="1" id="KW-0812">Transmembrane</keyword>
<keyword evidence="1" id="KW-0472">Membrane</keyword>
<dbReference type="InterPro" id="IPR011733">
    <property type="entry name" value="CHP02185_IM"/>
</dbReference>
<feature type="transmembrane region" description="Helical" evidence="1">
    <location>
        <begin position="191"/>
        <end position="214"/>
    </location>
</feature>
<keyword evidence="3" id="KW-1185">Reference proteome</keyword>
<sequence length="224" mass="24873">MPDGRQAARATDRASGVDGRRIHERGKERWTVRDVVTLVAFNLIIIAITFVLKMGEDLLFSPQTEFFIGSWLFPLASTPFYLVMADRIGKHGVLAATTLVFGTLYALMGSLYCFPIALVGAVIGELSMWGGDSYRKPLRVAMGFFVYWVIFGLYGVIPYLLFQDAYVAQLSALYSTEDVMAMVAQYTELPWILLMMVQFAVGTAVGGLIGARLLKKHVRKAKIV</sequence>
<comment type="caution">
    <text evidence="2">The sequence shown here is derived from an EMBL/GenBank/DDBJ whole genome shotgun (WGS) entry which is preliminary data.</text>
</comment>
<name>D0WEU8_SLAES</name>
<feature type="transmembrane region" description="Helical" evidence="1">
    <location>
        <begin position="140"/>
        <end position="161"/>
    </location>
</feature>
<dbReference type="RefSeq" id="WP_006361576.1">
    <property type="nucleotide sequence ID" value="NZ_GG700630.1"/>
</dbReference>
<evidence type="ECO:0000313" key="3">
    <source>
        <dbReference type="Proteomes" id="UP000006001"/>
    </source>
</evidence>
<proteinExistence type="predicted"/>
<dbReference type="HOGENOM" id="CLU_093450_0_2_11"/>
<dbReference type="eggNOG" id="ENOG502ZC3K">
    <property type="taxonomic scope" value="Bacteria"/>
</dbReference>
<evidence type="ECO:0008006" key="4">
    <source>
        <dbReference type="Google" id="ProtNLM"/>
    </source>
</evidence>
<dbReference type="STRING" id="649764.HMPREF0762_00330"/>
<keyword evidence="1" id="KW-1133">Transmembrane helix</keyword>
<dbReference type="EMBL" id="ACUX02000004">
    <property type="protein sequence ID" value="EEZ62236.1"/>
    <property type="molecule type" value="Genomic_DNA"/>
</dbReference>
<gene>
    <name evidence="2" type="ORF">HMPREF0762_00330</name>
</gene>
<dbReference type="AlphaFoldDB" id="D0WEU8"/>
<evidence type="ECO:0000256" key="1">
    <source>
        <dbReference type="SAM" id="Phobius"/>
    </source>
</evidence>
<feature type="transmembrane region" description="Helical" evidence="1">
    <location>
        <begin position="66"/>
        <end position="84"/>
    </location>
</feature>
<dbReference type="GeneID" id="85006988"/>
<dbReference type="Pfam" id="PF09605">
    <property type="entry name" value="Trep_Strep"/>
    <property type="match status" value="1"/>
</dbReference>
<accession>D0WEU8</accession>
<protein>
    <recommendedName>
        <fullName evidence="4">TIGR02185 family protein</fullName>
    </recommendedName>
</protein>